<evidence type="ECO:0000313" key="3">
    <source>
        <dbReference type="Proteomes" id="UP001396334"/>
    </source>
</evidence>
<feature type="compositionally biased region" description="Basic and acidic residues" evidence="1">
    <location>
        <begin position="74"/>
        <end position="94"/>
    </location>
</feature>
<organism evidence="2 3">
    <name type="scientific">Hibiscus sabdariffa</name>
    <name type="common">roselle</name>
    <dbReference type="NCBI Taxonomy" id="183260"/>
    <lineage>
        <taxon>Eukaryota</taxon>
        <taxon>Viridiplantae</taxon>
        <taxon>Streptophyta</taxon>
        <taxon>Embryophyta</taxon>
        <taxon>Tracheophyta</taxon>
        <taxon>Spermatophyta</taxon>
        <taxon>Magnoliopsida</taxon>
        <taxon>eudicotyledons</taxon>
        <taxon>Gunneridae</taxon>
        <taxon>Pentapetalae</taxon>
        <taxon>rosids</taxon>
        <taxon>malvids</taxon>
        <taxon>Malvales</taxon>
        <taxon>Malvaceae</taxon>
        <taxon>Malvoideae</taxon>
        <taxon>Hibiscus</taxon>
    </lineage>
</organism>
<feature type="region of interest" description="Disordered" evidence="1">
    <location>
        <begin position="44"/>
        <end position="94"/>
    </location>
</feature>
<comment type="caution">
    <text evidence="2">The sequence shown here is derived from an EMBL/GenBank/DDBJ whole genome shotgun (WGS) entry which is preliminary data.</text>
</comment>
<accession>A0ABR2AFU8</accession>
<proteinExistence type="predicted"/>
<reference evidence="2 3" key="1">
    <citation type="journal article" date="2024" name="G3 (Bethesda)">
        <title>Genome assembly of Hibiscus sabdariffa L. provides insights into metabolisms of medicinal natural products.</title>
        <authorList>
            <person name="Kim T."/>
        </authorList>
    </citation>
    <scope>NUCLEOTIDE SEQUENCE [LARGE SCALE GENOMIC DNA]</scope>
    <source>
        <strain evidence="2">TK-2024</strain>
        <tissue evidence="2">Old leaves</tissue>
    </source>
</reference>
<feature type="region of interest" description="Disordered" evidence="1">
    <location>
        <begin position="1"/>
        <end position="32"/>
    </location>
</feature>
<evidence type="ECO:0000313" key="2">
    <source>
        <dbReference type="EMBL" id="KAK8492037.1"/>
    </source>
</evidence>
<dbReference type="EMBL" id="JBBPBN010000257">
    <property type="protein sequence ID" value="KAK8492037.1"/>
    <property type="molecule type" value="Genomic_DNA"/>
</dbReference>
<gene>
    <name evidence="2" type="ORF">V6N11_014160</name>
</gene>
<name>A0ABR2AFU8_9ROSI</name>
<protein>
    <submittedName>
        <fullName evidence="2">Uncharacterized protein</fullName>
    </submittedName>
</protein>
<evidence type="ECO:0000256" key="1">
    <source>
        <dbReference type="SAM" id="MobiDB-lite"/>
    </source>
</evidence>
<dbReference type="Proteomes" id="UP001396334">
    <property type="component" value="Unassembled WGS sequence"/>
</dbReference>
<sequence>MLKNREPSSPWTAGGNRKKIGRSNKNNAQRALRSVSLSSAILSSGGLHQEPIKLSAREQVQPRPRPEGVLPLAMKEEKMRAGRTTRDDRSDRRR</sequence>
<keyword evidence="3" id="KW-1185">Reference proteome</keyword>